<comment type="caution">
    <text evidence="1">The sequence shown here is derived from an EMBL/GenBank/DDBJ whole genome shotgun (WGS) entry which is preliminary data.</text>
</comment>
<evidence type="ECO:0000313" key="1">
    <source>
        <dbReference type="EMBL" id="MFD2200148.1"/>
    </source>
</evidence>
<reference evidence="2" key="1">
    <citation type="journal article" date="2019" name="Int. J. Syst. Evol. Microbiol.">
        <title>The Global Catalogue of Microorganisms (GCM) 10K type strain sequencing project: providing services to taxonomists for standard genome sequencing and annotation.</title>
        <authorList>
            <consortium name="The Broad Institute Genomics Platform"/>
            <consortium name="The Broad Institute Genome Sequencing Center for Infectious Disease"/>
            <person name="Wu L."/>
            <person name="Ma J."/>
        </authorList>
    </citation>
    <scope>NUCLEOTIDE SEQUENCE [LARGE SCALE GENOMIC DNA]</scope>
    <source>
        <strain evidence="2">KCTC 19812</strain>
    </source>
</reference>
<sequence>MKPTSWFIFLFCLLLSCSIREEEPSIQEEIITPPPVNRFNVCAFDLSDKEGEFPFISSWEYIGFWDSELRHMDNGTCLGRFASFYFMGEDPENPPKMMLEFLPKSSDPNQYGCENGMNFNAYGLLSKVTGCYSVEMPSIDMAIIEKEDYHPGAAITLEEAYADKYYFEGLEKATHFEIHSNKLFIFTTGPTSRMVFLAVED</sequence>
<gene>
    <name evidence="1" type="ORF">ACFSKV_01130</name>
</gene>
<dbReference type="EMBL" id="JBHUIV010000003">
    <property type="protein sequence ID" value="MFD2200148.1"/>
    <property type="molecule type" value="Genomic_DNA"/>
</dbReference>
<dbReference type="RefSeq" id="WP_380799727.1">
    <property type="nucleotide sequence ID" value="NZ_JBHUIV010000003.1"/>
</dbReference>
<proteinExistence type="predicted"/>
<name>A0ABW5B5B5_9BACT</name>
<dbReference type="Proteomes" id="UP001597414">
    <property type="component" value="Unassembled WGS sequence"/>
</dbReference>
<keyword evidence="2" id="KW-1185">Reference proteome</keyword>
<evidence type="ECO:0000313" key="2">
    <source>
        <dbReference type="Proteomes" id="UP001597414"/>
    </source>
</evidence>
<organism evidence="1 2">
    <name type="scientific">Shivajiella indica</name>
    <dbReference type="NCBI Taxonomy" id="872115"/>
    <lineage>
        <taxon>Bacteria</taxon>
        <taxon>Pseudomonadati</taxon>
        <taxon>Bacteroidota</taxon>
        <taxon>Cytophagia</taxon>
        <taxon>Cytophagales</taxon>
        <taxon>Cyclobacteriaceae</taxon>
        <taxon>Shivajiella</taxon>
    </lineage>
</organism>
<dbReference type="PROSITE" id="PS51257">
    <property type="entry name" value="PROKAR_LIPOPROTEIN"/>
    <property type="match status" value="1"/>
</dbReference>
<protein>
    <submittedName>
        <fullName evidence="1">Uncharacterized protein</fullName>
    </submittedName>
</protein>
<accession>A0ABW5B5B5</accession>